<dbReference type="Proteomes" id="UP000095283">
    <property type="component" value="Unplaced"/>
</dbReference>
<sequence>MKICCSIQLLTTKNQPSSRNDIFKTLDIAWKMCSFRLIPRQLHNTVSNVKNIQQQITFTSVKRKLELDNHSYPTPSVTREEDISYSFSDQILSTFPERINQFSENLCHDYNRENWATKKNASKSKNLIFHIRKALEDKNRTIIPIGSCVNGLAHRNSDLDLAAIFVTTFSN</sequence>
<accession>A0A1I7XF56</accession>
<proteinExistence type="predicted"/>
<reference evidence="2" key="1">
    <citation type="submission" date="2016-11" db="UniProtKB">
        <authorList>
            <consortium name="WormBaseParasite"/>
        </authorList>
    </citation>
    <scope>IDENTIFICATION</scope>
</reference>
<dbReference type="SUPFAM" id="SSF81301">
    <property type="entry name" value="Nucleotidyltransferase"/>
    <property type="match status" value="1"/>
</dbReference>
<dbReference type="InterPro" id="IPR043519">
    <property type="entry name" value="NT_sf"/>
</dbReference>
<evidence type="ECO:0000313" key="2">
    <source>
        <dbReference type="WBParaSite" id="Hba_16096"/>
    </source>
</evidence>
<name>A0A1I7XF56_HETBA</name>
<keyword evidence="1" id="KW-1185">Reference proteome</keyword>
<organism evidence="1 2">
    <name type="scientific">Heterorhabditis bacteriophora</name>
    <name type="common">Entomopathogenic nematode worm</name>
    <dbReference type="NCBI Taxonomy" id="37862"/>
    <lineage>
        <taxon>Eukaryota</taxon>
        <taxon>Metazoa</taxon>
        <taxon>Ecdysozoa</taxon>
        <taxon>Nematoda</taxon>
        <taxon>Chromadorea</taxon>
        <taxon>Rhabditida</taxon>
        <taxon>Rhabditina</taxon>
        <taxon>Rhabditomorpha</taxon>
        <taxon>Strongyloidea</taxon>
        <taxon>Heterorhabditidae</taxon>
        <taxon>Heterorhabditis</taxon>
    </lineage>
</organism>
<dbReference type="AlphaFoldDB" id="A0A1I7XF56"/>
<dbReference type="WBParaSite" id="Hba_16096">
    <property type="protein sequence ID" value="Hba_16096"/>
    <property type="gene ID" value="Hba_16096"/>
</dbReference>
<protein>
    <submittedName>
        <fullName evidence="2">NTP_transf_2 domain-containing protein</fullName>
    </submittedName>
</protein>
<evidence type="ECO:0000313" key="1">
    <source>
        <dbReference type="Proteomes" id="UP000095283"/>
    </source>
</evidence>